<keyword evidence="2" id="KW-0812">Transmembrane</keyword>
<feature type="compositionally biased region" description="Low complexity" evidence="1">
    <location>
        <begin position="84"/>
        <end position="105"/>
    </location>
</feature>
<accession>A0ABP4XEL2</accession>
<feature type="region of interest" description="Disordered" evidence="1">
    <location>
        <begin position="83"/>
        <end position="105"/>
    </location>
</feature>
<reference evidence="4" key="1">
    <citation type="journal article" date="2019" name="Int. J. Syst. Evol. Microbiol.">
        <title>The Global Catalogue of Microorganisms (GCM) 10K type strain sequencing project: providing services to taxonomists for standard genome sequencing and annotation.</title>
        <authorList>
            <consortium name="The Broad Institute Genomics Platform"/>
            <consortium name="The Broad Institute Genome Sequencing Center for Infectious Disease"/>
            <person name="Wu L."/>
            <person name="Ma J."/>
        </authorList>
    </citation>
    <scope>NUCLEOTIDE SEQUENCE [LARGE SCALE GENOMIC DNA]</scope>
    <source>
        <strain evidence="4">JCM 15591</strain>
    </source>
</reference>
<evidence type="ECO:0000256" key="1">
    <source>
        <dbReference type="SAM" id="MobiDB-lite"/>
    </source>
</evidence>
<dbReference type="Proteomes" id="UP001501475">
    <property type="component" value="Unassembled WGS sequence"/>
</dbReference>
<comment type="caution">
    <text evidence="3">The sequence shown here is derived from an EMBL/GenBank/DDBJ whole genome shotgun (WGS) entry which is preliminary data.</text>
</comment>
<dbReference type="EMBL" id="BAAAPN010000106">
    <property type="protein sequence ID" value="GAA1776967.1"/>
    <property type="molecule type" value="Genomic_DNA"/>
</dbReference>
<proteinExistence type="predicted"/>
<protein>
    <submittedName>
        <fullName evidence="3">Uncharacterized protein</fullName>
    </submittedName>
</protein>
<evidence type="ECO:0000313" key="3">
    <source>
        <dbReference type="EMBL" id="GAA1776967.1"/>
    </source>
</evidence>
<name>A0ABP4XEL2_9MICO</name>
<feature type="transmembrane region" description="Helical" evidence="2">
    <location>
        <begin position="51"/>
        <end position="75"/>
    </location>
</feature>
<organism evidence="3 4">
    <name type="scientific">Nostocoides vanveenii</name>
    <dbReference type="NCBI Taxonomy" id="330835"/>
    <lineage>
        <taxon>Bacteria</taxon>
        <taxon>Bacillati</taxon>
        <taxon>Actinomycetota</taxon>
        <taxon>Actinomycetes</taxon>
        <taxon>Micrococcales</taxon>
        <taxon>Intrasporangiaceae</taxon>
        <taxon>Nostocoides</taxon>
    </lineage>
</organism>
<evidence type="ECO:0000313" key="4">
    <source>
        <dbReference type="Proteomes" id="UP001501475"/>
    </source>
</evidence>
<gene>
    <name evidence="3" type="ORF">GCM10009810_37630</name>
</gene>
<keyword evidence="2" id="KW-0472">Membrane</keyword>
<keyword evidence="2" id="KW-1133">Transmembrane helix</keyword>
<dbReference type="RefSeq" id="WP_344069377.1">
    <property type="nucleotide sequence ID" value="NZ_BAAAPN010000106.1"/>
</dbReference>
<keyword evidence="4" id="KW-1185">Reference proteome</keyword>
<sequence>MPDPNDHEMWTPEDDDLVRRALFSLREDVDHLPLAPVETVKSRGGRRRRSTWITGAAGLAAAAVVVGAVALSGVLTAKPDVTAPATRSHVTTTATTTRPTPTSADDWHATADWATLLAKPGILPTGAEWAATLGVDGVTAVEGMLPTDLLCLMTPGAATAVSSQDVVIPGKPDTLGVQVTWIYPTDKQAQDAANAMREKADNCTTPKPEAITSVSSDRYSEHSMLWRFSDSDRNSGWLTVTDRGRQITYVEFWGQTDGTSMLTLDKFAWITNRVENRLERYGESSSAGPVIAGPDTLTPAASLFIDPSDFASTVFTGGAKTESGAGEFDGSSAVVPCDSDTNGQGEFGLLKVKLAGKDASYFATERLRAFTDPAATDTAATDLGAALAACTKDVGGNPVHVTAGPAEGTYAMTTDLGAGTTFTQFVAIQVSTDGSHLATLVVSPQNKVDQAEAFAELIRLRGLAADR</sequence>
<evidence type="ECO:0000256" key="2">
    <source>
        <dbReference type="SAM" id="Phobius"/>
    </source>
</evidence>